<name>A0A7H8R2E5_TALRU</name>
<keyword evidence="4 11" id="KW-0732">Signal</keyword>
<dbReference type="CDD" id="cd00054">
    <property type="entry name" value="EGF_CA"/>
    <property type="match status" value="1"/>
</dbReference>
<dbReference type="GO" id="GO:0005993">
    <property type="term" value="P:trehalose catabolic process"/>
    <property type="evidence" value="ECO:0007669"/>
    <property type="project" value="TreeGrafter"/>
</dbReference>
<dbReference type="GO" id="GO:0004555">
    <property type="term" value="F:alpha,alpha-trehalase activity"/>
    <property type="evidence" value="ECO:0007669"/>
    <property type="project" value="UniProtKB-EC"/>
</dbReference>
<dbReference type="SUPFAM" id="SSF48208">
    <property type="entry name" value="Six-hairpin glycosidases"/>
    <property type="match status" value="1"/>
</dbReference>
<comment type="catalytic activity">
    <reaction evidence="1">
        <text>alpha,alpha-trehalose + H2O = alpha-D-glucose + beta-D-glucose</text>
        <dbReference type="Rhea" id="RHEA:32675"/>
        <dbReference type="ChEBI" id="CHEBI:15377"/>
        <dbReference type="ChEBI" id="CHEBI:15903"/>
        <dbReference type="ChEBI" id="CHEBI:16551"/>
        <dbReference type="ChEBI" id="CHEBI:17925"/>
        <dbReference type="EC" id="3.2.1.28"/>
    </reaction>
</comment>
<gene>
    <name evidence="13" type="ORF">TRUGW13939_07321</name>
</gene>
<dbReference type="SUPFAM" id="SSF74650">
    <property type="entry name" value="Galactose mutarotase-like"/>
    <property type="match status" value="1"/>
</dbReference>
<dbReference type="InterPro" id="IPR012341">
    <property type="entry name" value="6hp_glycosidase-like_sf"/>
</dbReference>
<dbReference type="Pfam" id="PF03633">
    <property type="entry name" value="Glyco_hydro_65C"/>
    <property type="match status" value="1"/>
</dbReference>
<dbReference type="Gene3D" id="3.40.50.720">
    <property type="entry name" value="NAD(P)-binding Rossmann-like Domain"/>
    <property type="match status" value="1"/>
</dbReference>
<keyword evidence="5" id="KW-0378">Hydrolase</keyword>
<dbReference type="KEGG" id="trg:TRUGW13939_07321"/>
<evidence type="ECO:0000313" key="14">
    <source>
        <dbReference type="Proteomes" id="UP000509510"/>
    </source>
</evidence>
<dbReference type="PROSITE" id="PS00022">
    <property type="entry name" value="EGF_1"/>
    <property type="match status" value="1"/>
</dbReference>
<dbReference type="PANTHER" id="PTHR11051:SF8">
    <property type="entry name" value="PROTEIN-GLUCOSYLGALACTOSYLHYDROXYLYSINE GLUCOSIDASE"/>
    <property type="match status" value="1"/>
</dbReference>
<evidence type="ECO:0000256" key="11">
    <source>
        <dbReference type="SAM" id="SignalP"/>
    </source>
</evidence>
<dbReference type="InterPro" id="IPR036291">
    <property type="entry name" value="NAD(P)-bd_dom_sf"/>
</dbReference>
<dbReference type="SUPFAM" id="SSF75005">
    <property type="entry name" value="Arabinanase/levansucrase/invertase"/>
    <property type="match status" value="1"/>
</dbReference>
<dbReference type="OrthoDB" id="200349at2759"/>
<dbReference type="PRINTS" id="PR00081">
    <property type="entry name" value="GDHRDH"/>
</dbReference>
<dbReference type="GO" id="GO:0009277">
    <property type="term" value="C:fungal-type cell wall"/>
    <property type="evidence" value="ECO:0007669"/>
    <property type="project" value="TreeGrafter"/>
</dbReference>
<dbReference type="Gene3D" id="2.115.10.20">
    <property type="entry name" value="Glycosyl hydrolase domain, family 43"/>
    <property type="match status" value="1"/>
</dbReference>
<accession>A0A7H8R2E5</accession>
<evidence type="ECO:0000256" key="10">
    <source>
        <dbReference type="PROSITE-ProRule" id="PRU00076"/>
    </source>
</evidence>
<dbReference type="Pfam" id="PF03636">
    <property type="entry name" value="Glyco_hydro_65N"/>
    <property type="match status" value="1"/>
</dbReference>
<evidence type="ECO:0000256" key="4">
    <source>
        <dbReference type="ARBA" id="ARBA00022729"/>
    </source>
</evidence>
<dbReference type="InterPro" id="IPR005196">
    <property type="entry name" value="Glyco_hydro_65_N"/>
</dbReference>
<comment type="similarity">
    <text evidence="2">Belongs to the glycosyl hydrolase 65 family.</text>
</comment>
<feature type="non-terminal residue" evidence="13">
    <location>
        <position position="1"/>
    </location>
</feature>
<feature type="disulfide bond" evidence="10">
    <location>
        <begin position="1390"/>
        <end position="1399"/>
    </location>
</feature>
<protein>
    <recommendedName>
        <fullName evidence="3">alpha,alpha-trehalase</fullName>
        <ecNumber evidence="3">3.2.1.28</ecNumber>
    </recommendedName>
    <alternativeName>
        <fullName evidence="8">Alpha,alpha-trehalase</fullName>
    </alternativeName>
    <alternativeName>
        <fullName evidence="9">Alpha,alpha-trehalose glucohydrolase</fullName>
    </alternativeName>
</protein>
<proteinExistence type="inferred from homology"/>
<dbReference type="Gene3D" id="1.50.10.10">
    <property type="match status" value="1"/>
</dbReference>
<dbReference type="InterPro" id="IPR005194">
    <property type="entry name" value="Glyco_hydro_65_C"/>
</dbReference>
<evidence type="ECO:0000313" key="13">
    <source>
        <dbReference type="EMBL" id="QKX60178.1"/>
    </source>
</evidence>
<feature type="signal peptide" evidence="11">
    <location>
        <begin position="1"/>
        <end position="23"/>
    </location>
</feature>
<dbReference type="InterPro" id="IPR023296">
    <property type="entry name" value="Glyco_hydro_beta-prop_sf"/>
</dbReference>
<reference evidence="14" key="1">
    <citation type="submission" date="2020-06" db="EMBL/GenBank/DDBJ databases">
        <title>A chromosome-scale genome assembly of Talaromyces rugulosus W13939.</title>
        <authorList>
            <person name="Wang B."/>
            <person name="Guo L."/>
            <person name="Ye K."/>
            <person name="Wang L."/>
        </authorList>
    </citation>
    <scope>NUCLEOTIDE SEQUENCE [LARGE SCALE GENOMIC DNA]</scope>
    <source>
        <strain evidence="14">W13939</strain>
    </source>
</reference>
<evidence type="ECO:0000256" key="8">
    <source>
        <dbReference type="ARBA" id="ARBA00030473"/>
    </source>
</evidence>
<dbReference type="Proteomes" id="UP000509510">
    <property type="component" value="Chromosome IV"/>
</dbReference>
<dbReference type="InterPro" id="IPR008928">
    <property type="entry name" value="6-hairpin_glycosidase_sf"/>
</dbReference>
<keyword evidence="10" id="KW-1015">Disulfide bond</keyword>
<dbReference type="Pfam" id="PF03632">
    <property type="entry name" value="Glyco_hydro_65m"/>
    <property type="match status" value="1"/>
</dbReference>
<dbReference type="CDD" id="cd08994">
    <property type="entry name" value="GH43_62_32_68_117_130-like"/>
    <property type="match status" value="1"/>
</dbReference>
<keyword evidence="7" id="KW-0326">Glycosidase</keyword>
<keyword evidence="14" id="KW-1185">Reference proteome</keyword>
<sequence length="1732" mass="187292">VAAMHAPELLVCLLGLSSAGAAALSHGARVNQVLCLDNTASSSSSSYQTRFAGVTWDQRNWRLQSRVLDQGHYEARGSVANGYIGINVASAGPFFELDTPVDGDVINGWPLFSRRQTFAGLAGFYDSQPTTNSTNYEWLNQYGEESVISGIPHWAGLVLDLGGGDYLDATVDNSTISDYTTTYDYKAGVLSWDYKWTPRQNSSGSFRISYQLFANKLDINQAVVQLSITPSKSGNASVVNVIDGYSAVRTDFVKSGSDDDAIYTAVRPVGIRNVTAWVYAALDGDDAFDLSSAALVSGKPYIHQNDSSIAQSVNVEFSAGKTVTIAKFVGAASTDAFSNPRETAKKAALDAKKKGFQDLLRSHVSEWAQVMPDGSVDDFTLENGTLPHDAFIIESAVTAVVNPYYLLQNTVGKNALQRVNNAPVNDWSIPVGGLSSDSYAGMIFWDADVWMQPGLVAAFPESAKRITNYRVAKYQQAIANVKTAYVSSQNETVFSPDAAIFPWTSGRYGSCTGTGPCWDYEYHLNGDIAISLVNQWVVSGDMETFQNEHFPIYNSVATVYGDLLKKNGSYYTLANMTDPDEYANNKDAGGYTMPLIANTLLNANAFRRQFGKDENATWNEMAANVLIIRENDVTLEYTTMNNSVAVKQADVVLRTFPLDYTANYSSSDALNDLDYYALKQSPDGPGMTYAIFSIVANDVSRSGCSAYTYAQYSYEPYARAPFFQLSEQLVDDYTANGGTHPAYPFLTGHGGANQVVLYGYLGLRLVPDDILHIDPNLPPQVPQVTYRTFYWRGWPIQAASNYTHTTISRATTVAPLDSAEKKYAKSAISVQVGQQSNSTTYKLPADGTPLTIANRRVGSTNTIKGNIVQCQPVQSVDTYQPGQYPLAAVDGAASTKWQPEFAANVSSLTVSIPSSSNKTTVSGFYFDWAQAPPSNVTVVLHNNSISNPTLSSFGGKGALVTNIDVKLSNPYNPASNADEIVIQAGNTTNHTFPDPVPASRFATLFIQGNQGLDKVDVQNGNGTGATVAEWAILEKSPTPSPTTVFSHHHCSSIESPPKKLVIILSNFKMPSVLITGCSDGGIGSALAHAFHSAGLDVFATARSTQKMASLADLPRVTLLKLDVTDTKSIALAVDAVTAATASAGGLDYLVNNAGQGYVMPMLDSSVADMQAMFEINVWGALRVAQAFAPLVVRAKGVIVNNSSIAGCVALPYQGAYSASKAALDFISGNLKLELAPFGVRVVLLRTGNIATNWFDSVPECNLPPGSLYKPVEEQVKTMAEGKHKFPTMKPNEYARRVVRDVLSARHSTVFWRGAQASTVKWAVAWIPSWILEKLIVKGSGLDVLYSVAMHFRSLFFVLPLLGLAQACSSDDDCSLNGVCHSVNTNSTCLCDAGWIGLDCGQLDLRPATRNTGYNRTAEGISSWGATILRDPSHQPDVFHLIHAQFAFGCDLDYWTPYSIIVHSTSTTGPEGPYHFHTQLVGTFAHNPTVIYSAADAAYVLVHIGCPVNVSSTSCETVQFSCGPGNTNNGESGISAWSSRDLETWEFHGQVMPGNANGTWDADTTNPSIFPLHAEGHDMLMAYRGCVENCGEGVEQIGVASAPSFTGPYSRLSPKGPVFPENTEDPHVWRDKRGNWHMLVHSLEAGGGFGSGPKVGRHAYAREWDGEWTFNNSTLAYSTHVAFTDGTAIDFSRRERPQVLFSEDGLMRPLFLSNGVQEVNSSLSYTIVQPIGH</sequence>
<dbReference type="GO" id="GO:0030246">
    <property type="term" value="F:carbohydrate binding"/>
    <property type="evidence" value="ECO:0007669"/>
    <property type="project" value="InterPro"/>
</dbReference>
<evidence type="ECO:0000256" key="1">
    <source>
        <dbReference type="ARBA" id="ARBA00001576"/>
    </source>
</evidence>
<keyword evidence="6" id="KW-0325">Glycoprotein</keyword>
<dbReference type="RefSeq" id="XP_035346355.1">
    <property type="nucleotide sequence ID" value="XM_035490462.1"/>
</dbReference>
<dbReference type="SUPFAM" id="SSF51735">
    <property type="entry name" value="NAD(P)-binding Rossmann-fold domains"/>
    <property type="match status" value="1"/>
</dbReference>
<evidence type="ECO:0000259" key="12">
    <source>
        <dbReference type="PROSITE" id="PS50026"/>
    </source>
</evidence>
<evidence type="ECO:0000256" key="2">
    <source>
        <dbReference type="ARBA" id="ARBA00006768"/>
    </source>
</evidence>
<dbReference type="PROSITE" id="PS50026">
    <property type="entry name" value="EGF_3"/>
    <property type="match status" value="1"/>
</dbReference>
<dbReference type="InterPro" id="IPR011013">
    <property type="entry name" value="Gal_mutarotase_sf_dom"/>
</dbReference>
<dbReference type="InterPro" id="IPR002347">
    <property type="entry name" value="SDR_fam"/>
</dbReference>
<evidence type="ECO:0000256" key="6">
    <source>
        <dbReference type="ARBA" id="ARBA00023180"/>
    </source>
</evidence>
<dbReference type="FunFam" id="1.50.10.10:FF:000032">
    <property type="entry name" value="Vacuolar acid trehalase"/>
    <property type="match status" value="1"/>
</dbReference>
<dbReference type="PRINTS" id="PR00080">
    <property type="entry name" value="SDRFAMILY"/>
</dbReference>
<evidence type="ECO:0000256" key="3">
    <source>
        <dbReference type="ARBA" id="ARBA00012757"/>
    </source>
</evidence>
<feature type="chain" id="PRO_5028813537" description="alpha,alpha-trehalase" evidence="11">
    <location>
        <begin position="24"/>
        <end position="1732"/>
    </location>
</feature>
<dbReference type="PANTHER" id="PTHR11051">
    <property type="entry name" value="GLYCOSYL HYDROLASE-RELATED"/>
    <property type="match status" value="1"/>
</dbReference>
<dbReference type="InterPro" id="IPR005195">
    <property type="entry name" value="Glyco_hydro_65_M"/>
</dbReference>
<dbReference type="InterPro" id="IPR037018">
    <property type="entry name" value="GH65_N"/>
</dbReference>
<dbReference type="Gene3D" id="2.70.98.40">
    <property type="entry name" value="Glycoside hydrolase, family 65, N-terminal domain"/>
    <property type="match status" value="1"/>
</dbReference>
<evidence type="ECO:0000256" key="9">
    <source>
        <dbReference type="ARBA" id="ARBA00031637"/>
    </source>
</evidence>
<organism evidence="13 14">
    <name type="scientific">Talaromyces rugulosus</name>
    <name type="common">Penicillium rugulosum</name>
    <dbReference type="NCBI Taxonomy" id="121627"/>
    <lineage>
        <taxon>Eukaryota</taxon>
        <taxon>Fungi</taxon>
        <taxon>Dikarya</taxon>
        <taxon>Ascomycota</taxon>
        <taxon>Pezizomycotina</taxon>
        <taxon>Eurotiomycetes</taxon>
        <taxon>Eurotiomycetidae</taxon>
        <taxon>Eurotiales</taxon>
        <taxon>Trichocomaceae</taxon>
        <taxon>Talaromyces</taxon>
        <taxon>Talaromyces sect. Islandici</taxon>
    </lineage>
</organism>
<dbReference type="InterPro" id="IPR000742">
    <property type="entry name" value="EGF"/>
</dbReference>
<dbReference type="Pfam" id="PF00106">
    <property type="entry name" value="adh_short"/>
    <property type="match status" value="1"/>
</dbReference>
<dbReference type="EMBL" id="CP055901">
    <property type="protein sequence ID" value="QKX60178.1"/>
    <property type="molecule type" value="Genomic_DNA"/>
</dbReference>
<dbReference type="FunFam" id="2.70.98.40:FF:000004">
    <property type="entry name" value="Alpha,alpha-trehalose glucohydrolase TreA/Ath1"/>
    <property type="match status" value="1"/>
</dbReference>
<dbReference type="EC" id="3.2.1.28" evidence="3"/>
<dbReference type="PROSITE" id="PS01186">
    <property type="entry name" value="EGF_2"/>
    <property type="match status" value="1"/>
</dbReference>
<feature type="domain" description="EGF-like" evidence="12">
    <location>
        <begin position="1363"/>
        <end position="1400"/>
    </location>
</feature>
<evidence type="ECO:0000256" key="5">
    <source>
        <dbReference type="ARBA" id="ARBA00022801"/>
    </source>
</evidence>
<dbReference type="CDD" id="cd05374">
    <property type="entry name" value="17beta-HSD-like_SDR_c"/>
    <property type="match status" value="1"/>
</dbReference>
<evidence type="ECO:0000256" key="7">
    <source>
        <dbReference type="ARBA" id="ARBA00023295"/>
    </source>
</evidence>
<comment type="caution">
    <text evidence="10">Lacks conserved residue(s) required for the propagation of feature annotation.</text>
</comment>
<keyword evidence="10" id="KW-0245">EGF-like domain</keyword>
<dbReference type="GeneID" id="55994814"/>